<comment type="subcellular location">
    <subcellularLocation>
        <location evidence="1">Cell membrane</location>
        <topology evidence="1">Multi-pass membrane protein</topology>
    </subcellularLocation>
</comment>
<keyword evidence="3" id="KW-1003">Cell membrane</keyword>
<evidence type="ECO:0000313" key="10">
    <source>
        <dbReference type="EMBL" id="GFJ96183.1"/>
    </source>
</evidence>
<evidence type="ECO:0000256" key="6">
    <source>
        <dbReference type="ARBA" id="ARBA00022989"/>
    </source>
</evidence>
<feature type="transmembrane region" description="Helical" evidence="9">
    <location>
        <begin position="6"/>
        <end position="28"/>
    </location>
</feature>
<feature type="transmembrane region" description="Helical" evidence="9">
    <location>
        <begin position="256"/>
        <end position="276"/>
    </location>
</feature>
<keyword evidence="4 9" id="KW-0812">Transmembrane</keyword>
<feature type="transmembrane region" description="Helical" evidence="9">
    <location>
        <begin position="133"/>
        <end position="156"/>
    </location>
</feature>
<gene>
    <name evidence="10" type="ORF">Prum_098250</name>
</gene>
<sequence length="286" mass="28680">MSELLQYLITGLGGGCAFALVGSGLVVIHRVTRVVNFAQGSFAVIAAMTASTLLASGLPHGVSETLAVAVGAGAGLLVGLVAIGKPGTPPGASLIVTLGLGVFAYAVEVLIWGDQPRSFGGVPGAVDVLGARFQAHYLLIIGATLAVFAGMGVLFARTDVGRALTACSANPYAAKVVGIDVRRMGLLSFVIGGALGGLAGVLVTPIQLVTFDYDVTLIVGGFAAAILGGLMRPALTLIGGLLLGVAQALVAGYGNAAYQMEVALVLMLAVMIGQAARRPIVQEEVA</sequence>
<keyword evidence="11" id="KW-1185">Reference proteome</keyword>
<accession>A0A6V8LG13</accession>
<evidence type="ECO:0000256" key="9">
    <source>
        <dbReference type="SAM" id="Phobius"/>
    </source>
</evidence>
<feature type="transmembrane region" description="Helical" evidence="9">
    <location>
        <begin position="184"/>
        <end position="203"/>
    </location>
</feature>
<protein>
    <submittedName>
        <fullName evidence="10">Branched-chain amino acid ABC transporter permease</fullName>
    </submittedName>
</protein>
<name>A0A6V8LG13_9ACTN</name>
<reference evidence="10 11" key="2">
    <citation type="submission" date="2020-03" db="EMBL/GenBank/DDBJ databases">
        <authorList>
            <person name="Ichikawa N."/>
            <person name="Kimura A."/>
            <person name="Kitahashi Y."/>
            <person name="Uohara A."/>
        </authorList>
    </citation>
    <scope>NUCLEOTIDE SEQUENCE [LARGE SCALE GENOMIC DNA]</scope>
    <source>
        <strain evidence="10 11">NBRC 108638</strain>
    </source>
</reference>
<dbReference type="PANTHER" id="PTHR11795:SF450">
    <property type="entry name" value="ABC TRANSPORTER PERMEASE PROTEIN"/>
    <property type="match status" value="1"/>
</dbReference>
<feature type="transmembrane region" description="Helical" evidence="9">
    <location>
        <begin position="91"/>
        <end position="113"/>
    </location>
</feature>
<keyword evidence="2" id="KW-0813">Transport</keyword>
<dbReference type="AlphaFoldDB" id="A0A6V8LG13"/>
<dbReference type="Proteomes" id="UP000482960">
    <property type="component" value="Unassembled WGS sequence"/>
</dbReference>
<evidence type="ECO:0000256" key="8">
    <source>
        <dbReference type="ARBA" id="ARBA00037998"/>
    </source>
</evidence>
<dbReference type="GO" id="GO:0022857">
    <property type="term" value="F:transmembrane transporter activity"/>
    <property type="evidence" value="ECO:0007669"/>
    <property type="project" value="InterPro"/>
</dbReference>
<dbReference type="CDD" id="cd06582">
    <property type="entry name" value="TM_PBP1_LivH_like"/>
    <property type="match status" value="1"/>
</dbReference>
<dbReference type="GO" id="GO:0005886">
    <property type="term" value="C:plasma membrane"/>
    <property type="evidence" value="ECO:0007669"/>
    <property type="project" value="UniProtKB-SubCell"/>
</dbReference>
<dbReference type="InterPro" id="IPR052157">
    <property type="entry name" value="BCAA_transport_permease"/>
</dbReference>
<evidence type="ECO:0000256" key="5">
    <source>
        <dbReference type="ARBA" id="ARBA00022970"/>
    </source>
</evidence>
<keyword evidence="5" id="KW-0029">Amino-acid transport</keyword>
<comment type="similarity">
    <text evidence="8">Belongs to the binding-protein-dependent transport system permease family. LivHM subfamily.</text>
</comment>
<keyword evidence="7 9" id="KW-0472">Membrane</keyword>
<feature type="transmembrane region" description="Helical" evidence="9">
    <location>
        <begin position="65"/>
        <end position="84"/>
    </location>
</feature>
<comment type="caution">
    <text evidence="10">The sequence shown here is derived from an EMBL/GenBank/DDBJ whole genome shotgun (WGS) entry which is preliminary data.</text>
</comment>
<dbReference type="InterPro" id="IPR001851">
    <property type="entry name" value="ABC_transp_permease"/>
</dbReference>
<dbReference type="Pfam" id="PF02653">
    <property type="entry name" value="BPD_transp_2"/>
    <property type="match status" value="1"/>
</dbReference>
<evidence type="ECO:0000313" key="11">
    <source>
        <dbReference type="Proteomes" id="UP000482960"/>
    </source>
</evidence>
<evidence type="ECO:0000256" key="7">
    <source>
        <dbReference type="ARBA" id="ARBA00023136"/>
    </source>
</evidence>
<dbReference type="GO" id="GO:0006865">
    <property type="term" value="P:amino acid transport"/>
    <property type="evidence" value="ECO:0007669"/>
    <property type="project" value="UniProtKB-KW"/>
</dbReference>
<evidence type="ECO:0000256" key="1">
    <source>
        <dbReference type="ARBA" id="ARBA00004651"/>
    </source>
</evidence>
<keyword evidence="6 9" id="KW-1133">Transmembrane helix</keyword>
<proteinExistence type="inferred from homology"/>
<evidence type="ECO:0000256" key="3">
    <source>
        <dbReference type="ARBA" id="ARBA00022475"/>
    </source>
</evidence>
<dbReference type="EMBL" id="BLPG01000002">
    <property type="protein sequence ID" value="GFJ96183.1"/>
    <property type="molecule type" value="Genomic_DNA"/>
</dbReference>
<evidence type="ECO:0000256" key="2">
    <source>
        <dbReference type="ARBA" id="ARBA00022448"/>
    </source>
</evidence>
<feature type="transmembrane region" description="Helical" evidence="9">
    <location>
        <begin position="40"/>
        <end position="59"/>
    </location>
</feature>
<dbReference type="RefSeq" id="WP_173085728.1">
    <property type="nucleotide sequence ID" value="NZ_BAABJB010000052.1"/>
</dbReference>
<reference evidence="10 11" key="1">
    <citation type="submission" date="2020-03" db="EMBL/GenBank/DDBJ databases">
        <title>Whole genome shotgun sequence of Phytohabitans rumicis NBRC 108638.</title>
        <authorList>
            <person name="Komaki H."/>
            <person name="Tamura T."/>
        </authorList>
    </citation>
    <scope>NUCLEOTIDE SEQUENCE [LARGE SCALE GENOMIC DNA]</scope>
    <source>
        <strain evidence="10 11">NBRC 108638</strain>
    </source>
</reference>
<organism evidence="10 11">
    <name type="scientific">Phytohabitans rumicis</name>
    <dbReference type="NCBI Taxonomy" id="1076125"/>
    <lineage>
        <taxon>Bacteria</taxon>
        <taxon>Bacillati</taxon>
        <taxon>Actinomycetota</taxon>
        <taxon>Actinomycetes</taxon>
        <taxon>Micromonosporales</taxon>
        <taxon>Micromonosporaceae</taxon>
    </lineage>
</organism>
<dbReference type="PANTHER" id="PTHR11795">
    <property type="entry name" value="BRANCHED-CHAIN AMINO ACID TRANSPORT SYSTEM PERMEASE PROTEIN LIVH"/>
    <property type="match status" value="1"/>
</dbReference>
<evidence type="ECO:0000256" key="4">
    <source>
        <dbReference type="ARBA" id="ARBA00022692"/>
    </source>
</evidence>